<evidence type="ECO:0000313" key="1">
    <source>
        <dbReference type="EMBL" id="KAH7012262.1"/>
    </source>
</evidence>
<dbReference type="EMBL" id="JAGTJQ010000015">
    <property type="protein sequence ID" value="KAH7012262.1"/>
    <property type="molecule type" value="Genomic_DNA"/>
</dbReference>
<sequence length="774" mass="85684">MQKTSHEAIVSTAMESRLSFYKIFPNNKPQGIPINQSTITHDLIPPILPLLREADTLETIACKYETFAAVVEAGSSIAVRTGTYRPDSGDNNKVDIPALEIAETQVISEMVALADVKKVLVEAELRKLHKSIQAACDVIRLRADTIRSSVAASQFLQCSFIAREGTDSESGSDPNDALIWQWQRISTRVFPVLSKSITDGSCALDDAIRSSWSGHSAQENWAPASSQYTEWLVGSTACEVDSSVVRFNLLTGELLVNGLPLNRLPSEYENHATYKILFGRSIVEVMPKGSHGFPLSTNVPFAGYNVQFALHSGELYVRATKNGHTLYYVPSRLLSGSYPEAFISDYVHFYDETTQVLSLRPLNKPWAVPQQPWTLSREAAVGQWQLCKDSTTVIGLHTPTSKTLAKILSTLEEEARIHCFLSADHEGLDIELPGLRSRFYLEAGDTAVSCRDFRGMIVDEDQQIGTLVGLSNKVVLKSTSLSPDRIVLVPNGSPQAKRTRAHVSLHISEGPSKCLYPYRVDTPLGRLVDGGDLQGKRFLYLLHALTSFCMPDQLTSRTGTEEALRILQSAAVRSADGLTQISISTLKMIAGLTPKREFYPRHLRVMQTMHFDNKVGVLAQHDGFVDKVQVMLDQATDKKFLHESHPETESVGLYSGIKRSLLVRHKIRVAQFRVSTFGAEDHDTTHDVVYKARDVAHDSATATATYVVAATLHNNRSDPHVTVAHDLPRHIWNFLEKYSVANGSAGLEIDELSYEAKWNSAVHREELAETAPPP</sequence>
<evidence type="ECO:0000313" key="2">
    <source>
        <dbReference type="Proteomes" id="UP000756346"/>
    </source>
</evidence>
<gene>
    <name evidence="1" type="ORF">B0I36DRAFT_356334</name>
</gene>
<reference evidence="1" key="1">
    <citation type="journal article" date="2021" name="Nat. Commun.">
        <title>Genetic determinants of endophytism in the Arabidopsis root mycobiome.</title>
        <authorList>
            <person name="Mesny F."/>
            <person name="Miyauchi S."/>
            <person name="Thiergart T."/>
            <person name="Pickel B."/>
            <person name="Atanasova L."/>
            <person name="Karlsson M."/>
            <person name="Huettel B."/>
            <person name="Barry K.W."/>
            <person name="Haridas S."/>
            <person name="Chen C."/>
            <person name="Bauer D."/>
            <person name="Andreopoulos W."/>
            <person name="Pangilinan J."/>
            <person name="LaButti K."/>
            <person name="Riley R."/>
            <person name="Lipzen A."/>
            <person name="Clum A."/>
            <person name="Drula E."/>
            <person name="Henrissat B."/>
            <person name="Kohler A."/>
            <person name="Grigoriev I.V."/>
            <person name="Martin F.M."/>
            <person name="Hacquard S."/>
        </authorList>
    </citation>
    <scope>NUCLEOTIDE SEQUENCE</scope>
    <source>
        <strain evidence="1">MPI-CAGE-CH-0230</strain>
    </source>
</reference>
<protein>
    <submittedName>
        <fullName evidence="1">Uncharacterized protein</fullName>
    </submittedName>
</protein>
<organism evidence="1 2">
    <name type="scientific">Microdochium trichocladiopsis</name>
    <dbReference type="NCBI Taxonomy" id="1682393"/>
    <lineage>
        <taxon>Eukaryota</taxon>
        <taxon>Fungi</taxon>
        <taxon>Dikarya</taxon>
        <taxon>Ascomycota</taxon>
        <taxon>Pezizomycotina</taxon>
        <taxon>Sordariomycetes</taxon>
        <taxon>Xylariomycetidae</taxon>
        <taxon>Xylariales</taxon>
        <taxon>Microdochiaceae</taxon>
        <taxon>Microdochium</taxon>
    </lineage>
</organism>
<dbReference type="Proteomes" id="UP000756346">
    <property type="component" value="Unassembled WGS sequence"/>
</dbReference>
<proteinExistence type="predicted"/>
<dbReference type="RefSeq" id="XP_046004638.1">
    <property type="nucleotide sequence ID" value="XM_046157609.1"/>
</dbReference>
<dbReference type="AlphaFoldDB" id="A0A9P8XSC1"/>
<name>A0A9P8XSC1_9PEZI</name>
<keyword evidence="2" id="KW-1185">Reference proteome</keyword>
<dbReference type="GeneID" id="70187155"/>
<dbReference type="OrthoDB" id="3182339at2759"/>
<comment type="caution">
    <text evidence="1">The sequence shown here is derived from an EMBL/GenBank/DDBJ whole genome shotgun (WGS) entry which is preliminary data.</text>
</comment>
<accession>A0A9P8XSC1</accession>